<name>A0A9N9ER48_9GLOM</name>
<protein>
    <submittedName>
        <fullName evidence="1">18215_t:CDS:1</fullName>
    </submittedName>
</protein>
<organism evidence="1 2">
    <name type="scientific">Racocetra fulgida</name>
    <dbReference type="NCBI Taxonomy" id="60492"/>
    <lineage>
        <taxon>Eukaryota</taxon>
        <taxon>Fungi</taxon>
        <taxon>Fungi incertae sedis</taxon>
        <taxon>Mucoromycota</taxon>
        <taxon>Glomeromycotina</taxon>
        <taxon>Glomeromycetes</taxon>
        <taxon>Diversisporales</taxon>
        <taxon>Gigasporaceae</taxon>
        <taxon>Racocetra</taxon>
    </lineage>
</organism>
<evidence type="ECO:0000313" key="1">
    <source>
        <dbReference type="EMBL" id="CAG8689953.1"/>
    </source>
</evidence>
<sequence>FLVVRYSDYTILAFQDIITYNINNLPLKCFENLTFTIQYQQSLTPLVFNSLPIQIYTAYLRTNRFTFDPFLILYNHSEVESEISKTSDLSEFDLEQLYQTSVPSLPITPP</sequence>
<dbReference type="AlphaFoldDB" id="A0A9N9ER48"/>
<proteinExistence type="predicted"/>
<feature type="non-terminal residue" evidence="1">
    <location>
        <position position="1"/>
    </location>
</feature>
<reference evidence="1" key="1">
    <citation type="submission" date="2021-06" db="EMBL/GenBank/DDBJ databases">
        <authorList>
            <person name="Kallberg Y."/>
            <person name="Tangrot J."/>
            <person name="Rosling A."/>
        </authorList>
    </citation>
    <scope>NUCLEOTIDE SEQUENCE</scope>
    <source>
        <strain evidence="1">IN212</strain>
    </source>
</reference>
<dbReference type="EMBL" id="CAJVPZ010018734">
    <property type="protein sequence ID" value="CAG8689953.1"/>
    <property type="molecule type" value="Genomic_DNA"/>
</dbReference>
<dbReference type="Proteomes" id="UP000789396">
    <property type="component" value="Unassembled WGS sequence"/>
</dbReference>
<comment type="caution">
    <text evidence="1">The sequence shown here is derived from an EMBL/GenBank/DDBJ whole genome shotgun (WGS) entry which is preliminary data.</text>
</comment>
<gene>
    <name evidence="1" type="ORF">RFULGI_LOCUS9956</name>
</gene>
<accession>A0A9N9ER48</accession>
<keyword evidence="2" id="KW-1185">Reference proteome</keyword>
<evidence type="ECO:0000313" key="2">
    <source>
        <dbReference type="Proteomes" id="UP000789396"/>
    </source>
</evidence>